<dbReference type="AlphaFoldDB" id="A0A3N0Z9L0"/>
<reference evidence="4 5" key="1">
    <citation type="submission" date="2018-10" db="EMBL/GenBank/DDBJ databases">
        <title>Genome assembly for a Yunnan-Guizhou Plateau 3E fish, Anabarilius grahami (Regan), and its evolutionary and genetic applications.</title>
        <authorList>
            <person name="Jiang W."/>
        </authorList>
    </citation>
    <scope>NUCLEOTIDE SEQUENCE [LARGE SCALE GENOMIC DNA]</scope>
    <source>
        <strain evidence="4">AG-KIZ</strain>
        <tissue evidence="4">Muscle</tissue>
    </source>
</reference>
<organism evidence="4 5">
    <name type="scientific">Anabarilius grahami</name>
    <name type="common">Kanglang fish</name>
    <name type="synonym">Barilius grahami</name>
    <dbReference type="NCBI Taxonomy" id="495550"/>
    <lineage>
        <taxon>Eukaryota</taxon>
        <taxon>Metazoa</taxon>
        <taxon>Chordata</taxon>
        <taxon>Craniata</taxon>
        <taxon>Vertebrata</taxon>
        <taxon>Euteleostomi</taxon>
        <taxon>Actinopterygii</taxon>
        <taxon>Neopterygii</taxon>
        <taxon>Teleostei</taxon>
        <taxon>Ostariophysi</taxon>
        <taxon>Cypriniformes</taxon>
        <taxon>Xenocyprididae</taxon>
        <taxon>Xenocypridinae</taxon>
        <taxon>Xenocypridinae incertae sedis</taxon>
        <taxon>Anabarilius</taxon>
    </lineage>
</organism>
<comment type="caution">
    <text evidence="4">The sequence shown here is derived from an EMBL/GenBank/DDBJ whole genome shotgun (WGS) entry which is preliminary data.</text>
</comment>
<dbReference type="PROSITE" id="PS50088">
    <property type="entry name" value="ANK_REPEAT"/>
    <property type="match status" value="1"/>
</dbReference>
<dbReference type="InterPro" id="IPR002110">
    <property type="entry name" value="Ankyrin_rpt"/>
</dbReference>
<dbReference type="SUPFAM" id="SSF48403">
    <property type="entry name" value="Ankyrin repeat"/>
    <property type="match status" value="1"/>
</dbReference>
<keyword evidence="4" id="KW-0808">Transferase</keyword>
<sequence length="121" mass="13448">MHKDGANLLVQDRLGCTLLHHAALVGSKSIVKYITDNAHASILDVTEKSTGETALHKAAALCQRTICCYLVEAGASLMKTDLQGETPKMYAERAQDFELAEYLENRQHHQMIQRDDHETAV</sequence>
<keyword evidence="2 3" id="KW-0040">ANK repeat</keyword>
<dbReference type="EMBL" id="RJVU01006614">
    <property type="protein sequence ID" value="ROL54638.1"/>
    <property type="molecule type" value="Genomic_DNA"/>
</dbReference>
<dbReference type="Gene3D" id="1.25.40.20">
    <property type="entry name" value="Ankyrin repeat-containing domain"/>
    <property type="match status" value="1"/>
</dbReference>
<evidence type="ECO:0000256" key="3">
    <source>
        <dbReference type="PROSITE-ProRule" id="PRU00023"/>
    </source>
</evidence>
<dbReference type="GO" id="GO:0016301">
    <property type="term" value="F:kinase activity"/>
    <property type="evidence" value="ECO:0007669"/>
    <property type="project" value="UniProtKB-KW"/>
</dbReference>
<dbReference type="InterPro" id="IPR036770">
    <property type="entry name" value="Ankyrin_rpt-contain_sf"/>
</dbReference>
<evidence type="ECO:0000313" key="5">
    <source>
        <dbReference type="Proteomes" id="UP000281406"/>
    </source>
</evidence>
<dbReference type="OrthoDB" id="242257at2759"/>
<evidence type="ECO:0000256" key="1">
    <source>
        <dbReference type="ARBA" id="ARBA00022737"/>
    </source>
</evidence>
<feature type="repeat" description="ANK" evidence="3">
    <location>
        <begin position="50"/>
        <end position="82"/>
    </location>
</feature>
<name>A0A3N0Z9L0_ANAGA</name>
<dbReference type="PANTHER" id="PTHR24126:SF14">
    <property type="entry name" value="ANK_REP_REGION DOMAIN-CONTAINING PROTEIN"/>
    <property type="match status" value="1"/>
</dbReference>
<accession>A0A3N0Z9L0</accession>
<dbReference type="PANTHER" id="PTHR24126">
    <property type="entry name" value="ANKYRIN REPEAT, PH AND SEC7 DOMAIN CONTAINING PROTEIN SECG-RELATED"/>
    <property type="match status" value="1"/>
</dbReference>
<keyword evidence="1" id="KW-0677">Repeat</keyword>
<gene>
    <name evidence="4" type="ORF">DPX16_11813</name>
</gene>
<dbReference type="Pfam" id="PF12796">
    <property type="entry name" value="Ank_2"/>
    <property type="match status" value="1"/>
</dbReference>
<dbReference type="Proteomes" id="UP000281406">
    <property type="component" value="Unassembled WGS sequence"/>
</dbReference>
<evidence type="ECO:0000256" key="2">
    <source>
        <dbReference type="ARBA" id="ARBA00023043"/>
    </source>
</evidence>
<proteinExistence type="predicted"/>
<dbReference type="SMART" id="SM00248">
    <property type="entry name" value="ANK"/>
    <property type="match status" value="2"/>
</dbReference>
<evidence type="ECO:0000313" key="4">
    <source>
        <dbReference type="EMBL" id="ROL54638.1"/>
    </source>
</evidence>
<keyword evidence="5" id="KW-1185">Reference proteome</keyword>
<protein>
    <submittedName>
        <fullName evidence="4">Diacylglycerol kinase zeta</fullName>
    </submittedName>
</protein>
<keyword evidence="4" id="KW-0418">Kinase</keyword>